<name>A0A8S5NZI1_9CAUD</name>
<protein>
    <submittedName>
        <fullName evidence="1">Uncharacterized protein</fullName>
    </submittedName>
</protein>
<organism evidence="1">
    <name type="scientific">Myoviridae sp. ctLnO19</name>
    <dbReference type="NCBI Taxonomy" id="2825085"/>
    <lineage>
        <taxon>Viruses</taxon>
        <taxon>Duplodnaviria</taxon>
        <taxon>Heunggongvirae</taxon>
        <taxon>Uroviricota</taxon>
        <taxon>Caudoviricetes</taxon>
    </lineage>
</organism>
<evidence type="ECO:0000313" key="1">
    <source>
        <dbReference type="EMBL" id="DAE00230.1"/>
    </source>
</evidence>
<reference evidence="1" key="1">
    <citation type="journal article" date="2021" name="Proc. Natl. Acad. Sci. U.S.A.">
        <title>A Catalog of Tens of Thousands of Viruses from Human Metagenomes Reveals Hidden Associations with Chronic Diseases.</title>
        <authorList>
            <person name="Tisza M.J."/>
            <person name="Buck C.B."/>
        </authorList>
    </citation>
    <scope>NUCLEOTIDE SEQUENCE</scope>
    <source>
        <strain evidence="1">CtLnO19</strain>
    </source>
</reference>
<accession>A0A8S5NZI1</accession>
<dbReference type="EMBL" id="BK015301">
    <property type="protein sequence ID" value="DAE00230.1"/>
    <property type="molecule type" value="Genomic_DNA"/>
</dbReference>
<sequence length="40" mass="4759">MIKIFFSNKNLNNQVIFQYTISLKPLSGKDYSMMTRRKTT</sequence>
<proteinExistence type="predicted"/>